<protein>
    <submittedName>
        <fullName evidence="3">Uncharacterized protein</fullName>
    </submittedName>
</protein>
<accession>A0AAV5VTR5</accession>
<evidence type="ECO:0000313" key="4">
    <source>
        <dbReference type="Proteomes" id="UP001432322"/>
    </source>
</evidence>
<gene>
    <name evidence="3" type="ORF">PFISCL1PPCAC_13055</name>
</gene>
<dbReference type="Proteomes" id="UP001432322">
    <property type="component" value="Unassembled WGS sequence"/>
</dbReference>
<evidence type="ECO:0000256" key="2">
    <source>
        <dbReference type="SAM" id="Phobius"/>
    </source>
</evidence>
<dbReference type="AlphaFoldDB" id="A0AAV5VTR5"/>
<feature type="transmembrane region" description="Helical" evidence="2">
    <location>
        <begin position="38"/>
        <end position="63"/>
    </location>
</feature>
<proteinExistence type="predicted"/>
<keyword evidence="4" id="KW-1185">Reference proteome</keyword>
<keyword evidence="2" id="KW-1133">Transmembrane helix</keyword>
<dbReference type="EMBL" id="BTSY01000004">
    <property type="protein sequence ID" value="GMT21758.1"/>
    <property type="molecule type" value="Genomic_DNA"/>
</dbReference>
<evidence type="ECO:0000313" key="3">
    <source>
        <dbReference type="EMBL" id="GMT21758.1"/>
    </source>
</evidence>
<comment type="caution">
    <text evidence="3">The sequence shown here is derived from an EMBL/GenBank/DDBJ whole genome shotgun (WGS) entry which is preliminary data.</text>
</comment>
<organism evidence="3 4">
    <name type="scientific">Pristionchus fissidentatus</name>
    <dbReference type="NCBI Taxonomy" id="1538716"/>
    <lineage>
        <taxon>Eukaryota</taxon>
        <taxon>Metazoa</taxon>
        <taxon>Ecdysozoa</taxon>
        <taxon>Nematoda</taxon>
        <taxon>Chromadorea</taxon>
        <taxon>Rhabditida</taxon>
        <taxon>Rhabditina</taxon>
        <taxon>Diplogasteromorpha</taxon>
        <taxon>Diplogasteroidea</taxon>
        <taxon>Neodiplogasteridae</taxon>
        <taxon>Pristionchus</taxon>
    </lineage>
</organism>
<reference evidence="3" key="1">
    <citation type="submission" date="2023-10" db="EMBL/GenBank/DDBJ databases">
        <title>Genome assembly of Pristionchus species.</title>
        <authorList>
            <person name="Yoshida K."/>
            <person name="Sommer R.J."/>
        </authorList>
    </citation>
    <scope>NUCLEOTIDE SEQUENCE</scope>
    <source>
        <strain evidence="3">RS5133</strain>
    </source>
</reference>
<evidence type="ECO:0000256" key="1">
    <source>
        <dbReference type="SAM" id="MobiDB-lite"/>
    </source>
</evidence>
<feature type="non-terminal residue" evidence="3">
    <location>
        <position position="197"/>
    </location>
</feature>
<feature type="region of interest" description="Disordered" evidence="1">
    <location>
        <begin position="176"/>
        <end position="197"/>
    </location>
</feature>
<keyword evidence="2" id="KW-0812">Transmembrane</keyword>
<keyword evidence="2" id="KW-0472">Membrane</keyword>
<sequence>MGATVPYSVKSIDNLSLVYRSPSVVVDYRTRRPVSLRLVIIISILILLLLECLSLLSLHLLLIHSSSARPSRLFHPLLRRQRRQEVRETHALTRLPVPVCFEQEMGRGIGRVILQHELPNLIEDRSDPLLKSICVQSTRVCDVISEHVTEPLVLLRRLVAARLLLDAQLVRAPDREHAVHDGAPLGRDGRGRKRLHL</sequence>
<name>A0AAV5VTR5_9BILA</name>